<dbReference type="AlphaFoldDB" id="A0A8J6NF66"/>
<dbReference type="InterPro" id="IPR024445">
    <property type="entry name" value="Tnp_ISXO2-like"/>
</dbReference>
<dbReference type="EMBL" id="JACNJZ010000101">
    <property type="protein sequence ID" value="MBC8317713.1"/>
    <property type="molecule type" value="Genomic_DNA"/>
</dbReference>
<sequence>RHIGASYNATWRLKHKLMQVMLEQGSTKKLAGRIEIDDSYLGGKRAPGKRGRGAKGKTPFVAAVETHDGKPYRMKLSRVKGFRLTEIARWGNHHLQPYSNVVSDGLACFNAIEQAQCSHELHIVGGGKEAVKHPSFKWVNTILGNLKNSLRGTFHTFEKKHIPRYLAEFQYRFNRRFDLQSLVPRLACVAVRTPPMPDRLLTLAENEW</sequence>
<organism evidence="2 3">
    <name type="scientific">Candidatus Desulfobia pelagia</name>
    <dbReference type="NCBI Taxonomy" id="2841692"/>
    <lineage>
        <taxon>Bacteria</taxon>
        <taxon>Pseudomonadati</taxon>
        <taxon>Thermodesulfobacteriota</taxon>
        <taxon>Desulfobulbia</taxon>
        <taxon>Desulfobulbales</taxon>
        <taxon>Desulfobulbaceae</taxon>
        <taxon>Candidatus Desulfobia</taxon>
    </lineage>
</organism>
<feature type="domain" description="ISXO2-like transposase" evidence="1">
    <location>
        <begin position="29"/>
        <end position="174"/>
    </location>
</feature>
<accession>A0A8J6NF66</accession>
<dbReference type="Pfam" id="PF12762">
    <property type="entry name" value="DDE_Tnp_IS1595"/>
    <property type="match status" value="1"/>
</dbReference>
<proteinExistence type="predicted"/>
<comment type="caution">
    <text evidence="2">The sequence shown here is derived from an EMBL/GenBank/DDBJ whole genome shotgun (WGS) entry which is preliminary data.</text>
</comment>
<protein>
    <submittedName>
        <fullName evidence="2">IS1595 family transposase</fullName>
    </submittedName>
</protein>
<dbReference type="SMART" id="SM01126">
    <property type="entry name" value="DDE_Tnp_IS1595"/>
    <property type="match status" value="1"/>
</dbReference>
<reference evidence="2 3" key="1">
    <citation type="submission" date="2020-08" db="EMBL/GenBank/DDBJ databases">
        <title>Bridging the membrane lipid divide: bacteria of the FCB group superphylum have the potential to synthesize archaeal ether lipids.</title>
        <authorList>
            <person name="Villanueva L."/>
            <person name="Von Meijenfeldt F.A.B."/>
            <person name="Westbye A.B."/>
            <person name="Yadav S."/>
            <person name="Hopmans E.C."/>
            <person name="Dutilh B.E."/>
            <person name="Sinninghe Damste J.S."/>
        </authorList>
    </citation>
    <scope>NUCLEOTIDE SEQUENCE [LARGE SCALE GENOMIC DNA]</scope>
    <source>
        <strain evidence="2">NIOZ-UU47</strain>
    </source>
</reference>
<gene>
    <name evidence="2" type="ORF">H8E41_07380</name>
</gene>
<dbReference type="NCBIfam" id="NF033547">
    <property type="entry name" value="transpos_IS1595"/>
    <property type="match status" value="1"/>
</dbReference>
<feature type="non-terminal residue" evidence="2">
    <location>
        <position position="1"/>
    </location>
</feature>
<name>A0A8J6NF66_9BACT</name>
<evidence type="ECO:0000313" key="2">
    <source>
        <dbReference type="EMBL" id="MBC8317713.1"/>
    </source>
</evidence>
<dbReference type="Proteomes" id="UP000614424">
    <property type="component" value="Unassembled WGS sequence"/>
</dbReference>
<evidence type="ECO:0000259" key="1">
    <source>
        <dbReference type="SMART" id="SM01126"/>
    </source>
</evidence>
<evidence type="ECO:0000313" key="3">
    <source>
        <dbReference type="Proteomes" id="UP000614424"/>
    </source>
</evidence>